<proteinExistence type="predicted"/>
<dbReference type="EMBL" id="UOGJ01000144">
    <property type="protein sequence ID" value="VAX37939.1"/>
    <property type="molecule type" value="Genomic_DNA"/>
</dbReference>
<accession>A0A3B1D6T9</accession>
<protein>
    <recommendedName>
        <fullName evidence="3">Outer membrane efflux protein</fullName>
    </recommendedName>
</protein>
<evidence type="ECO:0000313" key="2">
    <source>
        <dbReference type="EMBL" id="VAX37939.1"/>
    </source>
</evidence>
<feature type="compositionally biased region" description="Polar residues" evidence="1">
    <location>
        <begin position="35"/>
        <end position="51"/>
    </location>
</feature>
<reference evidence="2" key="1">
    <citation type="submission" date="2018-06" db="EMBL/GenBank/DDBJ databases">
        <authorList>
            <person name="Zhirakovskaya E."/>
        </authorList>
    </citation>
    <scope>NUCLEOTIDE SEQUENCE</scope>
</reference>
<dbReference type="AlphaFoldDB" id="A0A3B1D6T9"/>
<evidence type="ECO:0008006" key="3">
    <source>
        <dbReference type="Google" id="ProtNLM"/>
    </source>
</evidence>
<feature type="region of interest" description="Disordered" evidence="1">
    <location>
        <begin position="28"/>
        <end position="51"/>
    </location>
</feature>
<gene>
    <name evidence="2" type="ORF">MNBD_UNCLBAC01-418</name>
</gene>
<organism evidence="2">
    <name type="scientific">hydrothermal vent metagenome</name>
    <dbReference type="NCBI Taxonomy" id="652676"/>
    <lineage>
        <taxon>unclassified sequences</taxon>
        <taxon>metagenomes</taxon>
        <taxon>ecological metagenomes</taxon>
    </lineage>
</organism>
<name>A0A3B1D6T9_9ZZZZ</name>
<sequence>MKGGIIKGLFPAITFISLMNFGFSSNENQKKEINKPNQKQIEETQISTEAPQTSKQNININFPHEPTIKQIHQMTIDYAEVNREKIIKWRKQARKRAWFPKISIGMDGDKKRTVSDSIWGSSSSGGKHYLGPDDKSFDSDLGWDVSVSWDFADLIWSSDLATIDSRARNTVKLRENLLNQVTRLYFERRRIQIILQQNEELNSISKMEQQLRIEELTAMIDALTGGKFSQNIKINTNNTTHKEKKQ</sequence>
<evidence type="ECO:0000256" key="1">
    <source>
        <dbReference type="SAM" id="MobiDB-lite"/>
    </source>
</evidence>